<dbReference type="EMBL" id="BLIN01000005">
    <property type="protein sequence ID" value="GFE08446.1"/>
    <property type="molecule type" value="Genomic_DNA"/>
</dbReference>
<name>A0A640SDA3_9ACTN</name>
<dbReference type="Proteomes" id="UP000435837">
    <property type="component" value="Unassembled WGS sequence"/>
</dbReference>
<evidence type="ECO:0000313" key="2">
    <source>
        <dbReference type="EMBL" id="GFE08446.1"/>
    </source>
</evidence>
<dbReference type="GO" id="GO:0016627">
    <property type="term" value="F:oxidoreductase activity, acting on the CH-CH group of donors"/>
    <property type="evidence" value="ECO:0007669"/>
    <property type="project" value="InterPro"/>
</dbReference>
<comment type="caution">
    <text evidence="2">The sequence shown here is derived from an EMBL/GenBank/DDBJ whole genome shotgun (WGS) entry which is preliminary data.</text>
</comment>
<dbReference type="InterPro" id="IPR009100">
    <property type="entry name" value="AcylCoA_DH/oxidase_NM_dom_sf"/>
</dbReference>
<dbReference type="InterPro" id="IPR046373">
    <property type="entry name" value="Acyl-CoA_Oxase/DH_mid-dom_sf"/>
</dbReference>
<sequence length="343" mass="35694">MGTPLTPAGTGAASDARPGPPGSPDPLRTVAEQFVGLVESGALDLPRPGSGRTGERFRELKDLARRDLCLARLAEGHVDALAILEELGGPTVYPGERWGVWAAHPPGPALQAVSGGADWRVRGVKQYCSGARICTHALVTADTGQGRRLFAVHLADRGVAAVPGTWKAVGMAASDTLDVAFHDVPAEPVGEVDGYVQRPGFQHGGVGVAACWLGGAQAVADTLLDEAGKHPLDEHAAAHLGQVDVLLHAAEVVLDRAAEEIDDDALDRRGGARVRGLRVRALVEKVCTEVLHHVGRATGAGPLCRDAAHARAVADLTVYLRQHHAERSDAELGGLLAYGGGAK</sequence>
<protein>
    <submittedName>
        <fullName evidence="2">Acyl-CoA dehydrogenase</fullName>
    </submittedName>
</protein>
<dbReference type="SUPFAM" id="SSF56645">
    <property type="entry name" value="Acyl-CoA dehydrogenase NM domain-like"/>
    <property type="match status" value="1"/>
</dbReference>
<dbReference type="Gene3D" id="2.40.110.10">
    <property type="entry name" value="Butyryl-CoA Dehydrogenase, subunit A, domain 2"/>
    <property type="match status" value="1"/>
</dbReference>
<accession>A0A640SDA3</accession>
<organism evidence="2 3">
    <name type="scientific">Streptomyces caniferus</name>
    <dbReference type="NCBI Taxonomy" id="285557"/>
    <lineage>
        <taxon>Bacteria</taxon>
        <taxon>Bacillati</taxon>
        <taxon>Actinomycetota</taxon>
        <taxon>Actinomycetes</taxon>
        <taxon>Kitasatosporales</taxon>
        <taxon>Streptomycetaceae</taxon>
        <taxon>Streptomyces</taxon>
    </lineage>
</organism>
<dbReference type="Gene3D" id="1.20.140.10">
    <property type="entry name" value="Butyryl-CoA Dehydrogenase, subunit A, domain 3"/>
    <property type="match status" value="1"/>
</dbReference>
<evidence type="ECO:0000256" key="1">
    <source>
        <dbReference type="SAM" id="MobiDB-lite"/>
    </source>
</evidence>
<feature type="region of interest" description="Disordered" evidence="1">
    <location>
        <begin position="1"/>
        <end position="27"/>
    </location>
</feature>
<evidence type="ECO:0000313" key="3">
    <source>
        <dbReference type="Proteomes" id="UP000435837"/>
    </source>
</evidence>
<gene>
    <name evidence="2" type="ORF">Scani_47140</name>
</gene>
<dbReference type="AlphaFoldDB" id="A0A640SDA3"/>
<proteinExistence type="predicted"/>
<reference evidence="2 3" key="1">
    <citation type="submission" date="2019-12" db="EMBL/GenBank/DDBJ databases">
        <title>Whole genome shotgun sequence of Streptomyces caniferus NBRC 15389.</title>
        <authorList>
            <person name="Ichikawa N."/>
            <person name="Kimura A."/>
            <person name="Kitahashi Y."/>
            <person name="Komaki H."/>
            <person name="Tamura T."/>
        </authorList>
    </citation>
    <scope>NUCLEOTIDE SEQUENCE [LARGE SCALE GENOMIC DNA]</scope>
    <source>
        <strain evidence="2 3">NBRC 15389</strain>
    </source>
</reference>